<comment type="caution">
    <text evidence="10">The sequence shown here is derived from an EMBL/GenBank/DDBJ whole genome shotgun (WGS) entry which is preliminary data.</text>
</comment>
<evidence type="ECO:0000256" key="3">
    <source>
        <dbReference type="ARBA" id="ARBA00022723"/>
    </source>
</evidence>
<name>A0A0A5FY31_9BACI</name>
<comment type="catalytic activity">
    <reaction evidence="7">
        <text>O-phospho-L-seryl-[protein] + H2O = L-seryl-[protein] + phosphate</text>
        <dbReference type="Rhea" id="RHEA:20629"/>
        <dbReference type="Rhea" id="RHEA-COMP:9863"/>
        <dbReference type="Rhea" id="RHEA-COMP:11604"/>
        <dbReference type="ChEBI" id="CHEBI:15377"/>
        <dbReference type="ChEBI" id="CHEBI:29999"/>
        <dbReference type="ChEBI" id="CHEBI:43474"/>
        <dbReference type="ChEBI" id="CHEBI:83421"/>
        <dbReference type="EC" id="3.1.3.16"/>
    </reaction>
</comment>
<dbReference type="RefSeq" id="WP_324604054.1">
    <property type="nucleotide sequence ID" value="NZ_AVPF01000037.1"/>
</dbReference>
<keyword evidence="5" id="KW-0904">Protein phosphatase</keyword>
<dbReference type="EC" id="3.1.3.16" evidence="2"/>
<evidence type="ECO:0000256" key="1">
    <source>
        <dbReference type="ARBA" id="ARBA00001936"/>
    </source>
</evidence>
<dbReference type="AlphaFoldDB" id="A0A0A5FY31"/>
<keyword evidence="11" id="KW-1185">Reference proteome</keyword>
<gene>
    <name evidence="10" type="ORF">N783_13960</name>
</gene>
<dbReference type="GO" id="GO:0004722">
    <property type="term" value="F:protein serine/threonine phosphatase activity"/>
    <property type="evidence" value="ECO:0007669"/>
    <property type="project" value="UniProtKB-EC"/>
</dbReference>
<accession>A0A0A5FY31</accession>
<evidence type="ECO:0000256" key="5">
    <source>
        <dbReference type="ARBA" id="ARBA00022912"/>
    </source>
</evidence>
<evidence type="ECO:0000313" key="10">
    <source>
        <dbReference type="EMBL" id="KGX85726.1"/>
    </source>
</evidence>
<dbReference type="FunFam" id="3.60.40.10:FF:000002">
    <property type="entry name" value="Serine/threonine phosphatase stp"/>
    <property type="match status" value="1"/>
</dbReference>
<comment type="cofactor">
    <cofactor evidence="1">
        <name>Mn(2+)</name>
        <dbReference type="ChEBI" id="CHEBI:29035"/>
    </cofactor>
</comment>
<dbReference type="InterPro" id="IPR001932">
    <property type="entry name" value="PPM-type_phosphatase-like_dom"/>
</dbReference>
<dbReference type="InterPro" id="IPR036457">
    <property type="entry name" value="PPM-type-like_dom_sf"/>
</dbReference>
<evidence type="ECO:0000313" key="11">
    <source>
        <dbReference type="Proteomes" id="UP000030403"/>
    </source>
</evidence>
<dbReference type="InterPro" id="IPR015655">
    <property type="entry name" value="PP2C"/>
</dbReference>
<evidence type="ECO:0000256" key="6">
    <source>
        <dbReference type="ARBA" id="ARBA00023211"/>
    </source>
</evidence>
<sequence length="326" mass="36526">MTKLHDKLDEEFISVQRLYVHECYEGKVQKACSDAGERIAFVVIMEVGEIHPIVNIKTLVGSNVLWNVRKRRGETMNGYFLTDKGQVRSHNEDAGGIFFNQHDQFLAVVADGMGGHRAGDVASNIATTSIHKRWLEAEKIETPEDAEKWLNEQIQDINKEVFQHAVENEECQGMGTTIVASIGTDEFITVAHIGDSRCYLANEFGFKQVTEDHSLVNELVRTGQISTQDAEHHPRKNVLLKALGTEEETSVDVKTIGWTEDNKLLLCSDGLSNKMSDDELIEFVEEPLPLEQAAEKLIQFANERGGEDNISLVLVHYDEPMEEGAS</sequence>
<dbReference type="PANTHER" id="PTHR47992">
    <property type="entry name" value="PROTEIN PHOSPHATASE"/>
    <property type="match status" value="1"/>
</dbReference>
<comment type="catalytic activity">
    <reaction evidence="8">
        <text>O-phospho-L-threonyl-[protein] + H2O = L-threonyl-[protein] + phosphate</text>
        <dbReference type="Rhea" id="RHEA:47004"/>
        <dbReference type="Rhea" id="RHEA-COMP:11060"/>
        <dbReference type="Rhea" id="RHEA-COMP:11605"/>
        <dbReference type="ChEBI" id="CHEBI:15377"/>
        <dbReference type="ChEBI" id="CHEBI:30013"/>
        <dbReference type="ChEBI" id="CHEBI:43474"/>
        <dbReference type="ChEBI" id="CHEBI:61977"/>
        <dbReference type="EC" id="3.1.3.16"/>
    </reaction>
</comment>
<dbReference type="Proteomes" id="UP000030403">
    <property type="component" value="Unassembled WGS sequence"/>
</dbReference>
<dbReference type="SUPFAM" id="SSF81606">
    <property type="entry name" value="PP2C-like"/>
    <property type="match status" value="1"/>
</dbReference>
<protein>
    <recommendedName>
        <fullName evidence="2">protein-serine/threonine phosphatase</fullName>
        <ecNumber evidence="2">3.1.3.16</ecNumber>
    </recommendedName>
</protein>
<dbReference type="GO" id="GO:0046872">
    <property type="term" value="F:metal ion binding"/>
    <property type="evidence" value="ECO:0007669"/>
    <property type="project" value="UniProtKB-KW"/>
</dbReference>
<evidence type="ECO:0000256" key="8">
    <source>
        <dbReference type="ARBA" id="ARBA00048336"/>
    </source>
</evidence>
<dbReference type="SMART" id="SM00331">
    <property type="entry name" value="PP2C_SIG"/>
    <property type="match status" value="1"/>
</dbReference>
<evidence type="ECO:0000256" key="2">
    <source>
        <dbReference type="ARBA" id="ARBA00013081"/>
    </source>
</evidence>
<dbReference type="Gene3D" id="3.60.40.10">
    <property type="entry name" value="PPM-type phosphatase domain"/>
    <property type="match status" value="1"/>
</dbReference>
<dbReference type="eggNOG" id="COG0631">
    <property type="taxonomic scope" value="Bacteria"/>
</dbReference>
<dbReference type="Pfam" id="PF13672">
    <property type="entry name" value="PP2C_2"/>
    <property type="match status" value="1"/>
</dbReference>
<dbReference type="PROSITE" id="PS51746">
    <property type="entry name" value="PPM_2"/>
    <property type="match status" value="1"/>
</dbReference>
<dbReference type="EMBL" id="AVPF01000037">
    <property type="protein sequence ID" value="KGX85726.1"/>
    <property type="molecule type" value="Genomic_DNA"/>
</dbReference>
<keyword evidence="4" id="KW-0378">Hydrolase</keyword>
<dbReference type="STRING" id="1385511.GCA_000425225_00991"/>
<dbReference type="SMART" id="SM00332">
    <property type="entry name" value="PP2Cc"/>
    <property type="match status" value="1"/>
</dbReference>
<evidence type="ECO:0000259" key="9">
    <source>
        <dbReference type="PROSITE" id="PS51746"/>
    </source>
</evidence>
<keyword evidence="6" id="KW-0464">Manganese</keyword>
<dbReference type="CDD" id="cd00143">
    <property type="entry name" value="PP2Cc"/>
    <property type="match status" value="1"/>
</dbReference>
<evidence type="ECO:0000256" key="7">
    <source>
        <dbReference type="ARBA" id="ARBA00047761"/>
    </source>
</evidence>
<proteinExistence type="predicted"/>
<dbReference type="NCBIfam" id="NF033484">
    <property type="entry name" value="Stp1_PP2C_phos"/>
    <property type="match status" value="1"/>
</dbReference>
<feature type="domain" description="PPM-type phosphatase" evidence="9">
    <location>
        <begin position="77"/>
        <end position="317"/>
    </location>
</feature>
<evidence type="ECO:0000256" key="4">
    <source>
        <dbReference type="ARBA" id="ARBA00022801"/>
    </source>
</evidence>
<reference evidence="10 11" key="1">
    <citation type="submission" date="2013-08" db="EMBL/GenBank/DDBJ databases">
        <authorList>
            <person name="Huang J."/>
            <person name="Wang G."/>
        </authorList>
    </citation>
    <scope>NUCLEOTIDE SEQUENCE [LARGE SCALE GENOMIC DNA]</scope>
    <source>
        <strain evidence="10 11">BH030004</strain>
    </source>
</reference>
<organism evidence="10 11">
    <name type="scientific">Pontibacillus marinus BH030004 = DSM 16465</name>
    <dbReference type="NCBI Taxonomy" id="1385511"/>
    <lineage>
        <taxon>Bacteria</taxon>
        <taxon>Bacillati</taxon>
        <taxon>Bacillota</taxon>
        <taxon>Bacilli</taxon>
        <taxon>Bacillales</taxon>
        <taxon>Bacillaceae</taxon>
        <taxon>Pontibacillus</taxon>
    </lineage>
</organism>
<keyword evidence="3" id="KW-0479">Metal-binding</keyword>